<comment type="similarity">
    <text evidence="1">Belongs to the heat shock protein 70 family.</text>
</comment>
<evidence type="ECO:0000313" key="4">
    <source>
        <dbReference type="EMBL" id="GMH16406.1"/>
    </source>
</evidence>
<dbReference type="FunFam" id="3.30.420.40:FF:000028">
    <property type="entry name" value="heat shock 70 kDa protein-like"/>
    <property type="match status" value="1"/>
</dbReference>
<proteinExistence type="inferred from homology"/>
<dbReference type="PANTHER" id="PTHR19375">
    <property type="entry name" value="HEAT SHOCK PROTEIN 70KDA"/>
    <property type="match status" value="1"/>
</dbReference>
<gene>
    <name evidence="4" type="ORF">Nepgr_018247</name>
</gene>
<dbReference type="Proteomes" id="UP001279734">
    <property type="component" value="Unassembled WGS sequence"/>
</dbReference>
<name>A0AAD3STC6_NEPGR</name>
<dbReference type="InterPro" id="IPR043129">
    <property type="entry name" value="ATPase_NBD"/>
</dbReference>
<dbReference type="GO" id="GO:0140662">
    <property type="term" value="F:ATP-dependent protein folding chaperone"/>
    <property type="evidence" value="ECO:0007669"/>
    <property type="project" value="InterPro"/>
</dbReference>
<sequence>MAISPPRLSIQLRKVLLPSPNQKQRPSHHGPTHTWDTSGQLWLDLSVQDLLETTSLVLILVPRIPVLQSWKERSARILRFRKNFKAIENAEEAQPTPSVVAFNQKAETLVATPGLLMLTHGLKPVANVILLPKLELHLSKMKETVEAYLGKAVSKAFNIVPAYFTDALRQGTKDAGRIAGLDVQRIINGSLQHFLMV</sequence>
<comment type="caution">
    <text evidence="4">The sequence shown here is derived from an EMBL/GenBank/DDBJ whole genome shotgun (WGS) entry which is preliminary data.</text>
</comment>
<dbReference type="InterPro" id="IPR013126">
    <property type="entry name" value="Hsp_70_fam"/>
</dbReference>
<dbReference type="AlphaFoldDB" id="A0AAD3STC6"/>
<keyword evidence="2" id="KW-0547">Nucleotide-binding</keyword>
<dbReference type="SUPFAM" id="SSF53067">
    <property type="entry name" value="Actin-like ATPase domain"/>
    <property type="match status" value="1"/>
</dbReference>
<evidence type="ECO:0000256" key="1">
    <source>
        <dbReference type="ARBA" id="ARBA00007381"/>
    </source>
</evidence>
<dbReference type="EMBL" id="BSYO01000016">
    <property type="protein sequence ID" value="GMH16406.1"/>
    <property type="molecule type" value="Genomic_DNA"/>
</dbReference>
<evidence type="ECO:0000256" key="2">
    <source>
        <dbReference type="ARBA" id="ARBA00022741"/>
    </source>
</evidence>
<protein>
    <submittedName>
        <fullName evidence="4">Uncharacterized protein</fullName>
    </submittedName>
</protein>
<accession>A0AAD3STC6</accession>
<keyword evidence="5" id="KW-1185">Reference proteome</keyword>
<reference evidence="4" key="1">
    <citation type="submission" date="2023-05" db="EMBL/GenBank/DDBJ databases">
        <title>Nepenthes gracilis genome sequencing.</title>
        <authorList>
            <person name="Fukushima K."/>
        </authorList>
    </citation>
    <scope>NUCLEOTIDE SEQUENCE</scope>
    <source>
        <strain evidence="4">SING2019-196</strain>
    </source>
</reference>
<evidence type="ECO:0000313" key="5">
    <source>
        <dbReference type="Proteomes" id="UP001279734"/>
    </source>
</evidence>
<dbReference type="GO" id="GO:0005524">
    <property type="term" value="F:ATP binding"/>
    <property type="evidence" value="ECO:0007669"/>
    <property type="project" value="UniProtKB-KW"/>
</dbReference>
<organism evidence="4 5">
    <name type="scientific">Nepenthes gracilis</name>
    <name type="common">Slender pitcher plant</name>
    <dbReference type="NCBI Taxonomy" id="150966"/>
    <lineage>
        <taxon>Eukaryota</taxon>
        <taxon>Viridiplantae</taxon>
        <taxon>Streptophyta</taxon>
        <taxon>Embryophyta</taxon>
        <taxon>Tracheophyta</taxon>
        <taxon>Spermatophyta</taxon>
        <taxon>Magnoliopsida</taxon>
        <taxon>eudicotyledons</taxon>
        <taxon>Gunneridae</taxon>
        <taxon>Pentapetalae</taxon>
        <taxon>Caryophyllales</taxon>
        <taxon>Nepenthaceae</taxon>
        <taxon>Nepenthes</taxon>
    </lineage>
</organism>
<keyword evidence="3" id="KW-0067">ATP-binding</keyword>
<evidence type="ECO:0000256" key="3">
    <source>
        <dbReference type="ARBA" id="ARBA00022840"/>
    </source>
</evidence>
<dbReference type="Pfam" id="PF00012">
    <property type="entry name" value="HSP70"/>
    <property type="match status" value="1"/>
</dbReference>
<dbReference type="Gene3D" id="3.30.420.40">
    <property type="match status" value="1"/>
</dbReference>